<dbReference type="GO" id="GO:0006955">
    <property type="term" value="P:immune response"/>
    <property type="evidence" value="ECO:0000318"/>
    <property type="project" value="GO_Central"/>
</dbReference>
<feature type="region of interest" description="Disordered" evidence="19">
    <location>
        <begin position="786"/>
        <end position="815"/>
    </location>
</feature>
<keyword evidence="4 18" id="KW-0808">Transferase</keyword>
<evidence type="ECO:0000256" key="20">
    <source>
        <dbReference type="SAM" id="Phobius"/>
    </source>
</evidence>
<dbReference type="Gene3D" id="3.30.200.20">
    <property type="entry name" value="Phosphorylase Kinase, domain 1"/>
    <property type="match status" value="1"/>
</dbReference>
<keyword evidence="3 18" id="KW-0723">Serine/threonine-protein kinase</keyword>
<dbReference type="SUPFAM" id="SSF56112">
    <property type="entry name" value="Protein kinase-like (PK-like)"/>
    <property type="match status" value="1"/>
</dbReference>
<dbReference type="InterPro" id="IPR001480">
    <property type="entry name" value="Bulb-type_lectin_dom"/>
</dbReference>
<dbReference type="InterPro" id="IPR003609">
    <property type="entry name" value="Pan_app"/>
</dbReference>
<dbReference type="FunFam" id="3.30.200.20:FF:000330">
    <property type="entry name" value="G-type lectin S-receptor-like serine/threonine-protein kinase At4g03230"/>
    <property type="match status" value="1"/>
</dbReference>
<proteinExistence type="inferred from homology"/>
<dbReference type="Pfam" id="PF08276">
    <property type="entry name" value="PAN_2"/>
    <property type="match status" value="1"/>
</dbReference>
<dbReference type="PIRSF" id="PIRSF000641">
    <property type="entry name" value="SRK"/>
    <property type="match status" value="1"/>
</dbReference>
<name>A0A061F6S1_THECC</name>
<dbReference type="Pfam" id="PF11883">
    <property type="entry name" value="DUF3403"/>
    <property type="match status" value="1"/>
</dbReference>
<dbReference type="Gramene" id="EOY12726">
    <property type="protein sequence ID" value="EOY12726"/>
    <property type="gene ID" value="TCM_031254"/>
</dbReference>
<evidence type="ECO:0000256" key="15">
    <source>
        <dbReference type="ARBA" id="ARBA00023180"/>
    </source>
</evidence>
<dbReference type="SUPFAM" id="SSF51110">
    <property type="entry name" value="alpha-D-mannose-specific plant lectins"/>
    <property type="match status" value="1"/>
</dbReference>
<comment type="subcellular location">
    <subcellularLocation>
        <location evidence="1">Cell membrane</location>
        <topology evidence="1">Single-pass type I membrane protein</topology>
    </subcellularLocation>
</comment>
<evidence type="ECO:0000256" key="14">
    <source>
        <dbReference type="ARBA" id="ARBA00023170"/>
    </source>
</evidence>
<dbReference type="GO" id="GO:0007165">
    <property type="term" value="P:signal transduction"/>
    <property type="evidence" value="ECO:0000318"/>
    <property type="project" value="GO_Central"/>
</dbReference>
<dbReference type="InParanoid" id="A0A061F6S1"/>
<evidence type="ECO:0000256" key="3">
    <source>
        <dbReference type="ARBA" id="ARBA00022527"/>
    </source>
</evidence>
<keyword evidence="13" id="KW-1015">Disulfide bond</keyword>
<evidence type="ECO:0000256" key="5">
    <source>
        <dbReference type="ARBA" id="ARBA00022692"/>
    </source>
</evidence>
<feature type="domain" description="Apple" evidence="24">
    <location>
        <begin position="340"/>
        <end position="422"/>
    </location>
</feature>
<keyword evidence="12 20" id="KW-0472">Membrane</keyword>
<dbReference type="InterPro" id="IPR000719">
    <property type="entry name" value="Prot_kinase_dom"/>
</dbReference>
<dbReference type="FunFam" id="2.90.10.10:FF:000004">
    <property type="entry name" value="G-type lectin S-receptor-like serine/threonine-protein kinase"/>
    <property type="match status" value="1"/>
</dbReference>
<dbReference type="OMA" id="ANSVCIY"/>
<dbReference type="Pfam" id="PF00954">
    <property type="entry name" value="S_locus_glycop"/>
    <property type="match status" value="1"/>
</dbReference>
<keyword evidence="14" id="KW-0675">Receptor</keyword>
<keyword evidence="2" id="KW-1003">Cell membrane</keyword>
<dbReference type="HOGENOM" id="CLU_000288_116_7_1"/>
<reference evidence="25 26" key="1">
    <citation type="journal article" date="2013" name="Genome Biol.">
        <title>The genome sequence of the most widely cultivated cacao type and its use to identify candidate genes regulating pod color.</title>
        <authorList>
            <person name="Motamayor J.C."/>
            <person name="Mockaitis K."/>
            <person name="Schmutz J."/>
            <person name="Haiminen N."/>
            <person name="Iii D.L."/>
            <person name="Cornejo O."/>
            <person name="Findley S.D."/>
            <person name="Zheng P."/>
            <person name="Utro F."/>
            <person name="Royaert S."/>
            <person name="Saski C."/>
            <person name="Jenkins J."/>
            <person name="Podicheti R."/>
            <person name="Zhao M."/>
            <person name="Scheffler B.E."/>
            <person name="Stack J.C."/>
            <person name="Feltus F.A."/>
            <person name="Mustiga G.M."/>
            <person name="Amores F."/>
            <person name="Phillips W."/>
            <person name="Marelli J.P."/>
            <person name="May G.D."/>
            <person name="Shapiro H."/>
            <person name="Ma J."/>
            <person name="Bustamante C.D."/>
            <person name="Schnell R.J."/>
            <person name="Main D."/>
            <person name="Gilbert D."/>
            <person name="Parida L."/>
            <person name="Kuhn D.N."/>
        </authorList>
    </citation>
    <scope>NUCLEOTIDE SEQUENCE [LARGE SCALE GENOMIC DNA]</scope>
    <source>
        <strain evidence="26">cv. Matina 1-6</strain>
    </source>
</reference>
<evidence type="ECO:0000256" key="7">
    <source>
        <dbReference type="ARBA" id="ARBA00022734"/>
    </source>
</evidence>
<evidence type="ECO:0000256" key="8">
    <source>
        <dbReference type="ARBA" id="ARBA00022741"/>
    </source>
</evidence>
<dbReference type="GO" id="GO:0005524">
    <property type="term" value="F:ATP binding"/>
    <property type="evidence" value="ECO:0007669"/>
    <property type="project" value="UniProtKB-KW"/>
</dbReference>
<keyword evidence="8 18" id="KW-0547">Nucleotide-binding</keyword>
<dbReference type="CDD" id="cd14066">
    <property type="entry name" value="STKc_IRAK"/>
    <property type="match status" value="1"/>
</dbReference>
<evidence type="ECO:0000256" key="2">
    <source>
        <dbReference type="ARBA" id="ARBA00022475"/>
    </source>
</evidence>
<dbReference type="SMART" id="SM00473">
    <property type="entry name" value="PAN_AP"/>
    <property type="match status" value="1"/>
</dbReference>
<comment type="catalytic activity">
    <reaction evidence="17 18">
        <text>L-seryl-[protein] + ATP = O-phospho-L-seryl-[protein] + ADP + H(+)</text>
        <dbReference type="Rhea" id="RHEA:17989"/>
        <dbReference type="Rhea" id="RHEA-COMP:9863"/>
        <dbReference type="Rhea" id="RHEA-COMP:11604"/>
        <dbReference type="ChEBI" id="CHEBI:15378"/>
        <dbReference type="ChEBI" id="CHEBI:29999"/>
        <dbReference type="ChEBI" id="CHEBI:30616"/>
        <dbReference type="ChEBI" id="CHEBI:83421"/>
        <dbReference type="ChEBI" id="CHEBI:456216"/>
        <dbReference type="EC" id="2.7.11.1"/>
    </reaction>
</comment>
<keyword evidence="9 18" id="KW-0418">Kinase</keyword>
<dbReference type="CDD" id="cd00028">
    <property type="entry name" value="B_lectin"/>
    <property type="match status" value="1"/>
</dbReference>
<comment type="similarity">
    <text evidence="18">Belongs to the protein kinase superfamily. Ser/Thr protein kinase family.</text>
</comment>
<dbReference type="PANTHER" id="PTHR27002">
    <property type="entry name" value="RECEPTOR-LIKE SERINE/THREONINE-PROTEIN KINASE SD1-8"/>
    <property type="match status" value="1"/>
</dbReference>
<feature type="signal peptide" evidence="21">
    <location>
        <begin position="1"/>
        <end position="22"/>
    </location>
</feature>
<evidence type="ECO:0000259" key="23">
    <source>
        <dbReference type="PROSITE" id="PS50927"/>
    </source>
</evidence>
<dbReference type="SMART" id="SM00220">
    <property type="entry name" value="S_TKc"/>
    <property type="match status" value="1"/>
</dbReference>
<dbReference type="Gene3D" id="3.50.4.10">
    <property type="entry name" value="Hepatocyte Growth Factor"/>
    <property type="match status" value="1"/>
</dbReference>
<keyword evidence="6 21" id="KW-0732">Signal</keyword>
<dbReference type="InterPro" id="IPR036426">
    <property type="entry name" value="Bulb-type_lectin_dom_sf"/>
</dbReference>
<evidence type="ECO:0000256" key="1">
    <source>
        <dbReference type="ARBA" id="ARBA00004251"/>
    </source>
</evidence>
<dbReference type="InterPro" id="IPR024171">
    <property type="entry name" value="SRK-like_kinase"/>
</dbReference>
<dbReference type="Pfam" id="PF07714">
    <property type="entry name" value="PK_Tyr_Ser-Thr"/>
    <property type="match status" value="1"/>
</dbReference>
<evidence type="ECO:0000259" key="24">
    <source>
        <dbReference type="PROSITE" id="PS50948"/>
    </source>
</evidence>
<dbReference type="Gene3D" id="2.90.10.10">
    <property type="entry name" value="Bulb-type lectin domain"/>
    <property type="match status" value="1"/>
</dbReference>
<evidence type="ECO:0000256" key="4">
    <source>
        <dbReference type="ARBA" id="ARBA00022679"/>
    </source>
</evidence>
<dbReference type="GO" id="GO:0004674">
    <property type="term" value="F:protein serine/threonine kinase activity"/>
    <property type="evidence" value="ECO:0000318"/>
    <property type="project" value="GO_Central"/>
</dbReference>
<feature type="domain" description="Bulb-type lectin" evidence="23">
    <location>
        <begin position="23"/>
        <end position="145"/>
    </location>
</feature>
<dbReference type="SMART" id="SM00108">
    <property type="entry name" value="B_lectin"/>
    <property type="match status" value="1"/>
</dbReference>
<evidence type="ECO:0000256" key="18">
    <source>
        <dbReference type="PIRNR" id="PIRNR000641"/>
    </source>
</evidence>
<dbReference type="PROSITE" id="PS50011">
    <property type="entry name" value="PROTEIN_KINASE_DOM"/>
    <property type="match status" value="1"/>
</dbReference>
<keyword evidence="15" id="KW-0325">Glycoprotein</keyword>
<feature type="domain" description="Protein kinase" evidence="22">
    <location>
        <begin position="506"/>
        <end position="783"/>
    </location>
</feature>
<evidence type="ECO:0000256" key="19">
    <source>
        <dbReference type="SAM" id="MobiDB-lite"/>
    </source>
</evidence>
<dbReference type="AlphaFoldDB" id="A0A061F6S1"/>
<evidence type="ECO:0000256" key="17">
    <source>
        <dbReference type="ARBA" id="ARBA00048679"/>
    </source>
</evidence>
<sequence>METISFFLVYLLVFSILRTATAVDTLFPSQSIKDGETLVSADGNFELGFFSPTVSSTSRFLGIWYKKVSNGTVVWVSNRETPISDNKGVLLFSNHGILSLLNSTNSTVWSSNTSKAAQEPVAHLLNSGNLVVKDGKDKNPAEDNLWQSFDYPCDTFLPGMKIGKNLVTGFEWFLSSWKSIDDPAPGQYFVRINISGYPQLVIEKGSKIVYRGGSWNGLHFTGMKANAIFPVKLEFKLNENEVYYTSEPKNSSVVTRTMLNPSGFGQILIWSDKLRDWESLSTSNLDQCSNYALCGAYATCNGNDFPGVCSCLEGFTPKLVGKWNSGVWYDGCVRRTPLVCNKRDSYHKHTGLKLPDTSHSKVNKTMNIKECRQLCLSDCSCTAYTNSDIREGGSGCLLWFGDLLDMRDDWGQDGQDLYIRLAASEIANIARKRQSTEKERVAIIVGSVIIGMGMLILPVLCIRWRKRNKKGLTKKNHTMDSDEKENEEMELPLFTFGTIANATNNFSVDNLLGKGGFGPVYKGTLEEGQEIAVKRLSKNSGQGLKEFKNEVILIAKLQHRNLVKLLGCCIQGDEKLLIYEYMANKSLDYFIFDQTRSKLLDWSKRVNIIGGIARGLLYLHQDSRLRIIHRDLKSGNILLDNAMNPKISDFGLARTFWGEQTEAKTNRLVGTYGYMSPEYAIDGVFSMKSDVFSFGVLVLEIVSGKKNRGFSHPDHEHNLLGHAWRLWTEKRPMELIDDALGDFRLPSEVLRCIHVGLLCVQQRPEDRPNMSSVILMLGSESALPQPKQPGFFTERNLPEAESSTSNCKSSSANECTVTLLEPR</sequence>
<evidence type="ECO:0000256" key="21">
    <source>
        <dbReference type="SAM" id="SignalP"/>
    </source>
</evidence>
<keyword evidence="5 20" id="KW-0812">Transmembrane</keyword>
<dbReference type="InterPro" id="IPR011009">
    <property type="entry name" value="Kinase-like_dom_sf"/>
</dbReference>
<keyword evidence="26" id="KW-1185">Reference proteome</keyword>
<dbReference type="GO" id="GO:0005886">
    <property type="term" value="C:plasma membrane"/>
    <property type="evidence" value="ECO:0000318"/>
    <property type="project" value="GO_Central"/>
</dbReference>
<dbReference type="PROSITE" id="PS50948">
    <property type="entry name" value="PAN"/>
    <property type="match status" value="1"/>
</dbReference>
<dbReference type="Pfam" id="PF01453">
    <property type="entry name" value="B_lectin"/>
    <property type="match status" value="1"/>
</dbReference>
<keyword evidence="7" id="KW-0430">Lectin</keyword>
<evidence type="ECO:0000256" key="12">
    <source>
        <dbReference type="ARBA" id="ARBA00023136"/>
    </source>
</evidence>
<dbReference type="PROSITE" id="PS00108">
    <property type="entry name" value="PROTEIN_KINASE_ST"/>
    <property type="match status" value="1"/>
</dbReference>
<dbReference type="eggNOG" id="ENOG502QSMT">
    <property type="taxonomic scope" value="Eukaryota"/>
</dbReference>
<gene>
    <name evidence="25" type="ORF">TCM_031254</name>
</gene>
<evidence type="ECO:0000256" key="9">
    <source>
        <dbReference type="ARBA" id="ARBA00022777"/>
    </source>
</evidence>
<dbReference type="GO" id="GO:0106310">
    <property type="term" value="F:protein serine kinase activity"/>
    <property type="evidence" value="ECO:0007669"/>
    <property type="project" value="RHEA"/>
</dbReference>
<evidence type="ECO:0000256" key="16">
    <source>
        <dbReference type="ARBA" id="ARBA00047899"/>
    </source>
</evidence>
<evidence type="ECO:0000313" key="26">
    <source>
        <dbReference type="Proteomes" id="UP000026915"/>
    </source>
</evidence>
<dbReference type="EMBL" id="CM001885">
    <property type="protein sequence ID" value="EOY12726.1"/>
    <property type="molecule type" value="Genomic_DNA"/>
</dbReference>
<dbReference type="Proteomes" id="UP000026915">
    <property type="component" value="Chromosome 7"/>
</dbReference>
<evidence type="ECO:0000313" key="25">
    <source>
        <dbReference type="EMBL" id="EOY12726.1"/>
    </source>
</evidence>
<dbReference type="GO" id="GO:0030246">
    <property type="term" value="F:carbohydrate binding"/>
    <property type="evidence" value="ECO:0007669"/>
    <property type="project" value="UniProtKB-KW"/>
</dbReference>
<keyword evidence="11 20" id="KW-1133">Transmembrane helix</keyword>
<keyword evidence="10 18" id="KW-0067">ATP-binding</keyword>
<protein>
    <recommendedName>
        <fullName evidence="18">Receptor-like serine/threonine-protein kinase</fullName>
        <ecNumber evidence="18">2.7.11.1</ecNumber>
    </recommendedName>
</protein>
<dbReference type="InterPro" id="IPR008271">
    <property type="entry name" value="Ser/Thr_kinase_AS"/>
</dbReference>
<dbReference type="FunFam" id="1.10.510.10:FF:000060">
    <property type="entry name" value="G-type lectin S-receptor-like serine/threonine-protein kinase"/>
    <property type="match status" value="1"/>
</dbReference>
<dbReference type="InterPro" id="IPR001245">
    <property type="entry name" value="Ser-Thr/Tyr_kinase_cat_dom"/>
</dbReference>
<evidence type="ECO:0000256" key="6">
    <source>
        <dbReference type="ARBA" id="ARBA00022729"/>
    </source>
</evidence>
<dbReference type="GO" id="GO:0048544">
    <property type="term" value="P:recognition of pollen"/>
    <property type="evidence" value="ECO:0007669"/>
    <property type="project" value="InterPro"/>
</dbReference>
<dbReference type="EC" id="2.7.11.1" evidence="18"/>
<feature type="transmembrane region" description="Helical" evidence="20">
    <location>
        <begin position="441"/>
        <end position="462"/>
    </location>
</feature>
<evidence type="ECO:0000256" key="13">
    <source>
        <dbReference type="ARBA" id="ARBA00023157"/>
    </source>
</evidence>
<dbReference type="InterPro" id="IPR021820">
    <property type="entry name" value="S-locus_recpt_kinase_C"/>
</dbReference>
<evidence type="ECO:0000256" key="11">
    <source>
        <dbReference type="ARBA" id="ARBA00022989"/>
    </source>
</evidence>
<dbReference type="CDD" id="cd01098">
    <property type="entry name" value="PAN_AP_plant"/>
    <property type="match status" value="1"/>
</dbReference>
<accession>A0A061F6S1</accession>
<dbReference type="PANTHER" id="PTHR27002:SF888">
    <property type="entry name" value="S-LOCUS LECTIN PROTEIN KINASE FAMILY PROTEIN"/>
    <property type="match status" value="1"/>
</dbReference>
<organism evidence="25 26">
    <name type="scientific">Theobroma cacao</name>
    <name type="common">Cacao</name>
    <name type="synonym">Cocoa</name>
    <dbReference type="NCBI Taxonomy" id="3641"/>
    <lineage>
        <taxon>Eukaryota</taxon>
        <taxon>Viridiplantae</taxon>
        <taxon>Streptophyta</taxon>
        <taxon>Embryophyta</taxon>
        <taxon>Tracheophyta</taxon>
        <taxon>Spermatophyta</taxon>
        <taxon>Magnoliopsida</taxon>
        <taxon>eudicotyledons</taxon>
        <taxon>Gunneridae</taxon>
        <taxon>Pentapetalae</taxon>
        <taxon>rosids</taxon>
        <taxon>malvids</taxon>
        <taxon>Malvales</taxon>
        <taxon>Malvaceae</taxon>
        <taxon>Byttnerioideae</taxon>
        <taxon>Theobroma</taxon>
    </lineage>
</organism>
<feature type="chain" id="PRO_5001597706" description="Receptor-like serine/threonine-protein kinase" evidence="21">
    <location>
        <begin position="23"/>
        <end position="823"/>
    </location>
</feature>
<feature type="compositionally biased region" description="Low complexity" evidence="19">
    <location>
        <begin position="802"/>
        <end position="811"/>
    </location>
</feature>
<evidence type="ECO:0000259" key="22">
    <source>
        <dbReference type="PROSITE" id="PS50011"/>
    </source>
</evidence>
<dbReference type="Gene3D" id="1.10.510.10">
    <property type="entry name" value="Transferase(Phosphotransferase) domain 1"/>
    <property type="match status" value="1"/>
</dbReference>
<comment type="catalytic activity">
    <reaction evidence="16 18">
        <text>L-threonyl-[protein] + ATP = O-phospho-L-threonyl-[protein] + ADP + H(+)</text>
        <dbReference type="Rhea" id="RHEA:46608"/>
        <dbReference type="Rhea" id="RHEA-COMP:11060"/>
        <dbReference type="Rhea" id="RHEA-COMP:11605"/>
        <dbReference type="ChEBI" id="CHEBI:15378"/>
        <dbReference type="ChEBI" id="CHEBI:30013"/>
        <dbReference type="ChEBI" id="CHEBI:30616"/>
        <dbReference type="ChEBI" id="CHEBI:61977"/>
        <dbReference type="ChEBI" id="CHEBI:456216"/>
        <dbReference type="EC" id="2.7.11.1"/>
    </reaction>
</comment>
<dbReference type="InterPro" id="IPR000858">
    <property type="entry name" value="S_locus_glycoprot_dom"/>
</dbReference>
<evidence type="ECO:0000256" key="10">
    <source>
        <dbReference type="ARBA" id="ARBA00022840"/>
    </source>
</evidence>
<dbReference type="PROSITE" id="PS50927">
    <property type="entry name" value="BULB_LECTIN"/>
    <property type="match status" value="1"/>
</dbReference>